<reference evidence="6 7" key="2">
    <citation type="submission" date="2019-07" db="EMBL/GenBank/DDBJ databases">
        <title>Seonamhaeicola sp. W255 draft genome.</title>
        <authorList>
            <person name="Zhang X.-Y."/>
            <person name="Zhang R."/>
            <person name="Zhong Y.-L."/>
            <person name="Du Z.-J."/>
        </authorList>
    </citation>
    <scope>NUCLEOTIDE SEQUENCE [LARGE SCALE GENOMIC DNA]</scope>
    <source>
        <strain evidence="6 7">W255</strain>
    </source>
</reference>
<dbReference type="NCBIfam" id="TIGR01180">
    <property type="entry name" value="aman2_put"/>
    <property type="match status" value="1"/>
</dbReference>
<dbReference type="PROSITE" id="PS51257">
    <property type="entry name" value="PROKAR_LIPOPROTEIN"/>
    <property type="match status" value="1"/>
</dbReference>
<accession>A0A562YI99</accession>
<feature type="domain" description="Glycosyl hydrolase family 92" evidence="4">
    <location>
        <begin position="270"/>
        <end position="754"/>
    </location>
</feature>
<proteinExistence type="predicted"/>
<name>A0A562YI99_9FLAO</name>
<protein>
    <submittedName>
        <fullName evidence="6">Glycoside hydrolase family 92 protein</fullName>
    </submittedName>
</protein>
<dbReference type="InterPro" id="IPR014718">
    <property type="entry name" value="GH-type_carb-bd"/>
</dbReference>
<evidence type="ECO:0000256" key="1">
    <source>
        <dbReference type="ARBA" id="ARBA00001913"/>
    </source>
</evidence>
<dbReference type="RefSeq" id="WP_133354335.1">
    <property type="nucleotide sequence ID" value="NZ_SMZJ02000001.1"/>
</dbReference>
<dbReference type="Gene3D" id="2.70.98.10">
    <property type="match status" value="1"/>
</dbReference>
<dbReference type="GO" id="GO:0030246">
    <property type="term" value="F:carbohydrate binding"/>
    <property type="evidence" value="ECO:0007669"/>
    <property type="project" value="InterPro"/>
</dbReference>
<feature type="domain" description="Glycosyl hydrolase family 92 N-terminal" evidence="5">
    <location>
        <begin position="37"/>
        <end position="264"/>
    </location>
</feature>
<evidence type="ECO:0000259" key="5">
    <source>
        <dbReference type="Pfam" id="PF17678"/>
    </source>
</evidence>
<dbReference type="Proteomes" id="UP000295814">
    <property type="component" value="Unassembled WGS sequence"/>
</dbReference>
<dbReference type="OrthoDB" id="9804511at2"/>
<dbReference type="AlphaFoldDB" id="A0A562YI99"/>
<dbReference type="InterPro" id="IPR012939">
    <property type="entry name" value="Glyco_hydro_92"/>
</dbReference>
<evidence type="ECO:0000313" key="7">
    <source>
        <dbReference type="Proteomes" id="UP000295814"/>
    </source>
</evidence>
<dbReference type="FunFam" id="1.20.1050.60:FF:000001">
    <property type="entry name" value="Putative alpha-1,2-mannosidase"/>
    <property type="match status" value="1"/>
</dbReference>
<dbReference type="Pfam" id="PF17678">
    <property type="entry name" value="Glyco_hydro_92N"/>
    <property type="match status" value="1"/>
</dbReference>
<comment type="caution">
    <text evidence="6">The sequence shown here is derived from an EMBL/GenBank/DDBJ whole genome shotgun (WGS) entry which is preliminary data.</text>
</comment>
<dbReference type="Gene3D" id="1.20.1050.60">
    <property type="entry name" value="alpha-1,2-mannosidase"/>
    <property type="match status" value="1"/>
</dbReference>
<keyword evidence="3" id="KW-0106">Calcium</keyword>
<dbReference type="InterPro" id="IPR050883">
    <property type="entry name" value="PNGase"/>
</dbReference>
<dbReference type="GO" id="GO:0006516">
    <property type="term" value="P:glycoprotein catabolic process"/>
    <property type="evidence" value="ECO:0007669"/>
    <property type="project" value="TreeGrafter"/>
</dbReference>
<dbReference type="PANTHER" id="PTHR12143">
    <property type="entry name" value="PEPTIDE N-GLYCANASE PNGASE -RELATED"/>
    <property type="match status" value="1"/>
</dbReference>
<dbReference type="GO" id="GO:0000224">
    <property type="term" value="F:peptide-N4-(N-acetyl-beta-glucosaminyl)asparagine amidase activity"/>
    <property type="evidence" value="ECO:0007669"/>
    <property type="project" value="TreeGrafter"/>
</dbReference>
<comment type="cofactor">
    <cofactor evidence="1">
        <name>Ca(2+)</name>
        <dbReference type="ChEBI" id="CHEBI:29108"/>
    </cofactor>
</comment>
<dbReference type="InterPro" id="IPR005887">
    <property type="entry name" value="GH92_a_mannosidase_put"/>
</dbReference>
<dbReference type="EMBL" id="SMZJ02000001">
    <property type="protein sequence ID" value="TWO34694.1"/>
    <property type="molecule type" value="Genomic_DNA"/>
</dbReference>
<dbReference type="PANTHER" id="PTHR12143:SF43">
    <property type="entry name" value="PUTATIVE-RELATED"/>
    <property type="match status" value="1"/>
</dbReference>
<dbReference type="Pfam" id="PF07971">
    <property type="entry name" value="Glyco_hydro_92"/>
    <property type="match status" value="1"/>
</dbReference>
<keyword evidence="7" id="KW-1185">Reference proteome</keyword>
<evidence type="ECO:0000259" key="4">
    <source>
        <dbReference type="Pfam" id="PF07971"/>
    </source>
</evidence>
<dbReference type="FunFam" id="1.20.1610.10:FF:000001">
    <property type="entry name" value="Putative alpha-1,2-mannosidase"/>
    <property type="match status" value="1"/>
</dbReference>
<dbReference type="Gene3D" id="1.20.1610.10">
    <property type="entry name" value="alpha-1,2-mannosidases domains"/>
    <property type="match status" value="1"/>
</dbReference>
<keyword evidence="6" id="KW-0378">Hydrolase</keyword>
<evidence type="ECO:0000313" key="6">
    <source>
        <dbReference type="EMBL" id="TWO34694.1"/>
    </source>
</evidence>
<comment type="subunit">
    <text evidence="2">Monomer.</text>
</comment>
<dbReference type="SUPFAM" id="SSF48208">
    <property type="entry name" value="Six-hairpin glycosidases"/>
    <property type="match status" value="1"/>
</dbReference>
<dbReference type="Gene3D" id="3.30.2080.10">
    <property type="entry name" value="GH92 mannosidase domain"/>
    <property type="match status" value="1"/>
</dbReference>
<dbReference type="GO" id="GO:0005829">
    <property type="term" value="C:cytosol"/>
    <property type="evidence" value="ECO:0007669"/>
    <property type="project" value="TreeGrafter"/>
</dbReference>
<organism evidence="6 7">
    <name type="scientific">Seonamhaeicola sediminis</name>
    <dbReference type="NCBI Taxonomy" id="2528206"/>
    <lineage>
        <taxon>Bacteria</taxon>
        <taxon>Pseudomonadati</taxon>
        <taxon>Bacteroidota</taxon>
        <taxon>Flavobacteriia</taxon>
        <taxon>Flavobacteriales</taxon>
        <taxon>Flavobacteriaceae</taxon>
    </lineage>
</organism>
<dbReference type="FunFam" id="3.30.2080.10:FF:000001">
    <property type="entry name" value="Alpha-1,2-mannosidase subfamily"/>
    <property type="match status" value="1"/>
</dbReference>
<gene>
    <name evidence="6" type="ORF">E1J38_002220</name>
</gene>
<dbReference type="GO" id="GO:0005975">
    <property type="term" value="P:carbohydrate metabolic process"/>
    <property type="evidence" value="ECO:0007669"/>
    <property type="project" value="InterPro"/>
</dbReference>
<evidence type="ECO:0000256" key="3">
    <source>
        <dbReference type="ARBA" id="ARBA00022837"/>
    </source>
</evidence>
<dbReference type="InterPro" id="IPR008928">
    <property type="entry name" value="6-hairpin_glycosidase_sf"/>
</dbReference>
<dbReference type="InterPro" id="IPR041371">
    <property type="entry name" value="GH92_N"/>
</dbReference>
<evidence type="ECO:0000256" key="2">
    <source>
        <dbReference type="ARBA" id="ARBA00011245"/>
    </source>
</evidence>
<sequence length="778" mass="88491">MRKIVYIAIFILISCNDKIKKEEACNLVSANTNLVDFVNPLMGTDSSFELSNGNTYPAIATPWGMNFWTPMTSKMGDGWTYKYDENKIRGIKQTHQPSPWINDYAAFSLMAVTGNLKFQEDERQSWFSHKAETVTPYHYSVYLADYDVTAEVAPTERSAHFKFTFPKNQSYILLDGFFKGSMVKIIPEERKIIGYCRNNSGGVPDNFHNYFVAEFDKDFELTHTWGDKWTLQENSKENKGEHVGAIVGFKTKRAEAVHVKVASSFISLQQAQLNLDREIGADSFETTKTKAKTAWEKELGKIKIEDDNIDNIRTFYSCLYRVLLFPRQLHEIDAQNQTVHYSPYNGEVLPGYMFTDNGFWDTFRAVFPFFNLMYPELNAQIMEGLANTYKESGWLPEWASPGHRDCMVGSNSAPNIADAFLKGVAMKDTDVLLEAMLKNATTSDGRPVSSGGSPLKSVGREGIEYYNKLGYVPYDVGINENAARTLEYAYADFTIAKMAEKLGKEDIAESFYKRSLNYKNLFDSETGWMRGKNEDGTFQSPFNPLKWGDAFTEGNSLHYTWSVFHDINGLMELMGGKKAFENKLDEVFNMPPDFDNSYYGFTIHEIREMQIMNMGNYAHGNQPIQHMIYLYNYANASHKAQEKVREVLTKLYSPTPDGYCGDEDNGQTSAWYVFSALGFYPVTPAVNEYVIGSPLFKKAMLHLENGNTFEILAPNNSSENLYINSATLNDNPHDKSYLNFEDIQNGGELYFEMNKTPNKNWASDADAVPYSLSSHLKQ</sequence>
<reference evidence="6 7" key="1">
    <citation type="submission" date="2019-03" db="EMBL/GenBank/DDBJ databases">
        <authorList>
            <person name="Zhong Y.L."/>
        </authorList>
    </citation>
    <scope>NUCLEOTIDE SEQUENCE [LARGE SCALE GENOMIC DNA]</scope>
    <source>
        <strain evidence="6 7">W255</strain>
    </source>
</reference>